<dbReference type="InterPro" id="IPR011066">
    <property type="entry name" value="MscS_channel_C_sf"/>
</dbReference>
<reference evidence="1" key="1">
    <citation type="submission" date="2018-06" db="EMBL/GenBank/DDBJ databases">
        <authorList>
            <person name="Zhirakovskaya E."/>
        </authorList>
    </citation>
    <scope>NUCLEOTIDE SEQUENCE</scope>
</reference>
<dbReference type="Gene3D" id="3.30.70.100">
    <property type="match status" value="1"/>
</dbReference>
<gene>
    <name evidence="1" type="ORF">MNBD_NITROSPIRAE03-1414</name>
</gene>
<evidence type="ECO:0000313" key="1">
    <source>
        <dbReference type="EMBL" id="VAX34541.1"/>
    </source>
</evidence>
<name>A0A3B1D6W9_9ZZZZ</name>
<dbReference type="SUPFAM" id="SSF82689">
    <property type="entry name" value="Mechanosensitive channel protein MscS (YggB), C-terminal domain"/>
    <property type="match status" value="1"/>
</dbReference>
<dbReference type="GO" id="GO:0016020">
    <property type="term" value="C:membrane"/>
    <property type="evidence" value="ECO:0007669"/>
    <property type="project" value="InterPro"/>
</dbReference>
<accession>A0A3B1D6W9</accession>
<evidence type="ECO:0008006" key="2">
    <source>
        <dbReference type="Google" id="ProtNLM"/>
    </source>
</evidence>
<feature type="non-terminal residue" evidence="1">
    <location>
        <position position="1"/>
    </location>
</feature>
<dbReference type="EMBL" id="UOGI01000343">
    <property type="protein sequence ID" value="VAX34541.1"/>
    <property type="molecule type" value="Genomic_DNA"/>
</dbReference>
<sequence length="37" mass="4629">NKYMDIQQEINFQIKEEFEKREIEFAYPTQTLFISKE</sequence>
<protein>
    <recommendedName>
        <fullName evidence="2">Small-conductance mechanosensitive channel</fullName>
    </recommendedName>
</protein>
<proteinExistence type="predicted"/>
<organism evidence="1">
    <name type="scientific">hydrothermal vent metagenome</name>
    <dbReference type="NCBI Taxonomy" id="652676"/>
    <lineage>
        <taxon>unclassified sequences</taxon>
        <taxon>metagenomes</taxon>
        <taxon>ecological metagenomes</taxon>
    </lineage>
</organism>
<dbReference type="AlphaFoldDB" id="A0A3B1D6W9"/>